<keyword evidence="6 13" id="KW-0378">Hydrolase</keyword>
<dbReference type="InterPro" id="IPR006626">
    <property type="entry name" value="PbH1"/>
</dbReference>
<evidence type="ECO:0000313" key="15">
    <source>
        <dbReference type="EMBL" id="GMI64549.1"/>
    </source>
</evidence>
<dbReference type="EC" id="3.2.1.15" evidence="3"/>
<dbReference type="GO" id="GO:0071555">
    <property type="term" value="P:cell wall organization"/>
    <property type="evidence" value="ECO:0007669"/>
    <property type="project" value="UniProtKB-KW"/>
</dbReference>
<sequence>MASMGLVGMIAILVLGLVLPNFQVLGQFDTDQAMEQAKGVATGNGGPGVEAFNVLDYGAKADGKTPSSINFIRAFKAACNHPGKAMLVIPEGEFVVGSILLSGPCTCEAPLMVQVSGTVLPQGNTVTAEGAEWITFQSIDGLIVSGKGTFNGQGEKSWKPKCKGCSRQPASLKFIKVNDAIINGIHSLNAKGFHFMISICNNLRIDDVNITAPADSPNTDGIHMSKTNNVRISNSRIGTGDDCVGIIHGSTNITIENIDCGPGHGISIGSLGHYDSEADVFGITVRNCSFTDTDNGARIKTYKTDSPSKASGIIFEDLVMKHVKNPILIDQEYGKRGSSQHSKVSIQDVQFSNIRGTSASKVAVDLICSAAIPCKGISLKDINLQFEGTGQASIPFSSNCTNVKVSYSGIQNPPPCPP</sequence>
<evidence type="ECO:0000256" key="11">
    <source>
        <dbReference type="ARBA" id="ARBA00070098"/>
    </source>
</evidence>
<evidence type="ECO:0000313" key="16">
    <source>
        <dbReference type="Proteomes" id="UP001165190"/>
    </source>
</evidence>
<dbReference type="GO" id="GO:0005975">
    <property type="term" value="P:carbohydrate metabolic process"/>
    <property type="evidence" value="ECO:0007669"/>
    <property type="project" value="InterPro"/>
</dbReference>
<evidence type="ECO:0000256" key="13">
    <source>
        <dbReference type="RuleBase" id="RU361169"/>
    </source>
</evidence>
<reference evidence="15" key="1">
    <citation type="submission" date="2023-05" db="EMBL/GenBank/DDBJ databases">
        <title>Genome and transcriptome analyses reveal genes involved in the formation of fine ridges on petal epidermal cells in Hibiscus trionum.</title>
        <authorList>
            <person name="Koshimizu S."/>
            <person name="Masuda S."/>
            <person name="Ishii T."/>
            <person name="Shirasu K."/>
            <person name="Hoshino A."/>
            <person name="Arita M."/>
        </authorList>
    </citation>
    <scope>NUCLEOTIDE SEQUENCE</scope>
    <source>
        <strain evidence="15">Hamamatsu line</strain>
    </source>
</reference>
<evidence type="ECO:0000256" key="6">
    <source>
        <dbReference type="ARBA" id="ARBA00022801"/>
    </source>
</evidence>
<dbReference type="EMBL" id="BSYR01000003">
    <property type="protein sequence ID" value="GMI64549.1"/>
    <property type="molecule type" value="Genomic_DNA"/>
</dbReference>
<evidence type="ECO:0000256" key="1">
    <source>
        <dbReference type="ARBA" id="ARBA00004191"/>
    </source>
</evidence>
<dbReference type="PROSITE" id="PS00502">
    <property type="entry name" value="POLYGALACTURONASE"/>
    <property type="match status" value="1"/>
</dbReference>
<evidence type="ECO:0000256" key="4">
    <source>
        <dbReference type="ARBA" id="ARBA00022512"/>
    </source>
</evidence>
<evidence type="ECO:0000256" key="8">
    <source>
        <dbReference type="ARBA" id="ARBA00023316"/>
    </source>
</evidence>
<keyword evidence="5" id="KW-0964">Secreted</keyword>
<comment type="function">
    <text evidence="10">May function in the depolymerization of the pectin in its walls during pollen tube elongation, or in that of the pistil during pollination.</text>
</comment>
<evidence type="ECO:0000256" key="14">
    <source>
        <dbReference type="SAM" id="SignalP"/>
    </source>
</evidence>
<dbReference type="FunFam" id="2.160.20.10:FF:000004">
    <property type="entry name" value="Pectin lyase-like superfamily protein"/>
    <property type="match status" value="1"/>
</dbReference>
<evidence type="ECO:0000256" key="10">
    <source>
        <dbReference type="ARBA" id="ARBA00060133"/>
    </source>
</evidence>
<feature type="signal peptide" evidence="14">
    <location>
        <begin position="1"/>
        <end position="16"/>
    </location>
</feature>
<dbReference type="InterPro" id="IPR000743">
    <property type="entry name" value="Glyco_hydro_28"/>
</dbReference>
<dbReference type="AlphaFoldDB" id="A0A9W7LHS6"/>
<evidence type="ECO:0000256" key="3">
    <source>
        <dbReference type="ARBA" id="ARBA00012736"/>
    </source>
</evidence>
<evidence type="ECO:0000256" key="9">
    <source>
        <dbReference type="ARBA" id="ARBA00034074"/>
    </source>
</evidence>
<dbReference type="SUPFAM" id="SSF51126">
    <property type="entry name" value="Pectin lyase-like"/>
    <property type="match status" value="1"/>
</dbReference>
<dbReference type="Gene3D" id="2.160.20.10">
    <property type="entry name" value="Single-stranded right-handed beta-helix, Pectin lyase-like"/>
    <property type="match status" value="1"/>
</dbReference>
<dbReference type="GO" id="GO:0004650">
    <property type="term" value="F:polygalacturonase activity"/>
    <property type="evidence" value="ECO:0007669"/>
    <property type="project" value="UniProtKB-EC"/>
</dbReference>
<dbReference type="Pfam" id="PF00295">
    <property type="entry name" value="Glyco_hydro_28"/>
    <property type="match status" value="1"/>
</dbReference>
<keyword evidence="16" id="KW-1185">Reference proteome</keyword>
<dbReference type="OrthoDB" id="187139at2759"/>
<protein>
    <recommendedName>
        <fullName evidence="11">Polygalacturonase</fullName>
        <ecNumber evidence="3">3.2.1.15</ecNumber>
    </recommendedName>
</protein>
<dbReference type="InterPro" id="IPR012334">
    <property type="entry name" value="Pectin_lyas_fold"/>
</dbReference>
<comment type="catalytic activity">
    <reaction evidence="9">
        <text>(1,4-alpha-D-galacturonosyl)n+m + H2O = (1,4-alpha-D-galacturonosyl)n + (1,4-alpha-D-galacturonosyl)m.</text>
        <dbReference type="EC" id="3.2.1.15"/>
    </reaction>
</comment>
<keyword evidence="4" id="KW-0134">Cell wall</keyword>
<evidence type="ECO:0000256" key="7">
    <source>
        <dbReference type="ARBA" id="ARBA00023295"/>
    </source>
</evidence>
<dbReference type="SMART" id="SM00710">
    <property type="entry name" value="PbH1"/>
    <property type="match status" value="5"/>
</dbReference>
<feature type="active site" evidence="12">
    <location>
        <position position="264"/>
    </location>
</feature>
<organism evidence="15 16">
    <name type="scientific">Hibiscus trionum</name>
    <name type="common">Flower of an hour</name>
    <dbReference type="NCBI Taxonomy" id="183268"/>
    <lineage>
        <taxon>Eukaryota</taxon>
        <taxon>Viridiplantae</taxon>
        <taxon>Streptophyta</taxon>
        <taxon>Embryophyta</taxon>
        <taxon>Tracheophyta</taxon>
        <taxon>Spermatophyta</taxon>
        <taxon>Magnoliopsida</taxon>
        <taxon>eudicotyledons</taxon>
        <taxon>Gunneridae</taxon>
        <taxon>Pentapetalae</taxon>
        <taxon>rosids</taxon>
        <taxon>malvids</taxon>
        <taxon>Malvales</taxon>
        <taxon>Malvaceae</taxon>
        <taxon>Malvoideae</taxon>
        <taxon>Hibiscus</taxon>
    </lineage>
</organism>
<evidence type="ECO:0000256" key="2">
    <source>
        <dbReference type="ARBA" id="ARBA00008834"/>
    </source>
</evidence>
<name>A0A9W7LHS6_HIBTR</name>
<keyword evidence="14" id="KW-0732">Signal</keyword>
<proteinExistence type="inferred from homology"/>
<comment type="subcellular location">
    <subcellularLocation>
        <location evidence="1">Secreted</location>
        <location evidence="1">Cell wall</location>
    </subcellularLocation>
</comment>
<evidence type="ECO:0000256" key="12">
    <source>
        <dbReference type="PROSITE-ProRule" id="PRU10052"/>
    </source>
</evidence>
<comment type="similarity">
    <text evidence="2 13">Belongs to the glycosyl hydrolase 28 family.</text>
</comment>
<gene>
    <name evidence="15" type="ORF">HRI_000124200</name>
</gene>
<dbReference type="Proteomes" id="UP001165190">
    <property type="component" value="Unassembled WGS sequence"/>
</dbReference>
<evidence type="ECO:0000256" key="5">
    <source>
        <dbReference type="ARBA" id="ARBA00022525"/>
    </source>
</evidence>
<feature type="chain" id="PRO_5040934257" description="Polygalacturonase" evidence="14">
    <location>
        <begin position="17"/>
        <end position="418"/>
    </location>
</feature>
<keyword evidence="7 13" id="KW-0326">Glycosidase</keyword>
<dbReference type="InterPro" id="IPR011050">
    <property type="entry name" value="Pectin_lyase_fold/virulence"/>
</dbReference>
<dbReference type="PANTHER" id="PTHR31375">
    <property type="match status" value="1"/>
</dbReference>
<keyword evidence="8" id="KW-0961">Cell wall biogenesis/degradation</keyword>
<comment type="caution">
    <text evidence="15">The sequence shown here is derived from an EMBL/GenBank/DDBJ whole genome shotgun (WGS) entry which is preliminary data.</text>
</comment>
<accession>A0A9W7LHS6</accession>